<gene>
    <name evidence="2" type="primary">ORF102</name>
</gene>
<name>A0A6M8ATD8_ANTPU</name>
<dbReference type="GeneID" id="55751412"/>
<feature type="compositionally biased region" description="Polar residues" evidence="1">
    <location>
        <begin position="86"/>
        <end position="97"/>
    </location>
</feature>
<dbReference type="EMBL" id="MN544312">
    <property type="protein sequence ID" value="QKD76579.1"/>
    <property type="molecule type" value="Genomic_DNA"/>
</dbReference>
<accession>A0A6M8ATD8</accession>
<dbReference type="AlphaFoldDB" id="A0A6M8ATD8"/>
<protein>
    <submittedName>
        <fullName evidence="2">Uncharacterized protein</fullName>
    </submittedName>
</protein>
<organism evidence="2">
    <name type="scientific">Anthoceros punctatus</name>
    <name type="common">Hornwort</name>
    <dbReference type="NCBI Taxonomy" id="3234"/>
    <lineage>
        <taxon>Eukaryota</taxon>
        <taxon>Viridiplantae</taxon>
        <taxon>Streptophyta</taxon>
        <taxon>Embryophyta</taxon>
        <taxon>Anthocerotophyta</taxon>
        <taxon>Anthocerotopsida</taxon>
        <taxon>Anthocerotidae</taxon>
        <taxon>Anthocerotales</taxon>
        <taxon>Anthocerotaceae</taxon>
        <taxon>Anthoceros</taxon>
    </lineage>
</organism>
<reference evidence="2" key="2">
    <citation type="journal article" date="2020" name="Nat. Plants">
        <title>Anthoceros genomes illuminate the origin of land plants and the unique biology of hornworts.</title>
        <authorList>
            <person name="Li F.W."/>
            <person name="Nishiyama T."/>
            <person name="Waller M."/>
            <person name="Frangedakis E."/>
            <person name="Keller J."/>
            <person name="Li Z."/>
            <person name="Fernandez-Pozo N."/>
            <person name="Barker M.S."/>
            <person name="Bennett T."/>
            <person name="Blazquez M.A."/>
            <person name="Cheng S."/>
            <person name="Cuming A.C."/>
            <person name="de Vries J."/>
            <person name="de Vries S."/>
            <person name="Delaux P.M."/>
            <person name="Diop I.S."/>
            <person name="Harrison C.J."/>
            <person name="Hauser D."/>
            <person name="Hernandez-Garcia J."/>
            <person name="Kirbis A."/>
            <person name="Meeks J.C."/>
            <person name="Monte I."/>
            <person name="Mutte S.K."/>
            <person name="Neubauer A."/>
            <person name="Quandt D."/>
            <person name="Robison T."/>
            <person name="Shimamura M."/>
            <person name="Rensing S.A."/>
            <person name="Villarreal J.C."/>
            <person name="Weijers D."/>
            <person name="Wicke S."/>
            <person name="Wong G.K."/>
            <person name="Sakakibara K."/>
            <person name="Szovenyi P."/>
        </authorList>
    </citation>
    <scope>NUCLEOTIDE SEQUENCE</scope>
</reference>
<geneLocation type="mitochondrion" evidence="2"/>
<dbReference type="RefSeq" id="YP_009863123.1">
    <property type="nucleotide sequence ID" value="NC_049003.1"/>
</dbReference>
<reference evidence="2" key="1">
    <citation type="submission" date="2019-10" db="EMBL/GenBank/DDBJ databases">
        <authorList>
            <person name="Robison T.A."/>
            <person name="Li F.-W."/>
        </authorList>
    </citation>
    <scope>NUCLEOTIDE SEQUENCE</scope>
</reference>
<keyword evidence="2" id="KW-0496">Mitochondrion</keyword>
<evidence type="ECO:0000256" key="1">
    <source>
        <dbReference type="SAM" id="MobiDB-lite"/>
    </source>
</evidence>
<feature type="region of interest" description="Disordered" evidence="1">
    <location>
        <begin position="77"/>
        <end position="106"/>
    </location>
</feature>
<evidence type="ECO:0000313" key="2">
    <source>
        <dbReference type="EMBL" id="QKD76579.1"/>
    </source>
</evidence>
<proteinExistence type="predicted"/>
<sequence>MKGKDSERWTREDGRRMCQCVNRQHTITTCYSEAKEQQKMANKPNAKQSDFSQLVVQHTRDVHHDIGVFAGQKDTNCNPSLVEASQDPSSSSLSTIWKENRENSGS</sequence>